<dbReference type="STRING" id="991905.SL003B_1957"/>
<feature type="compositionally biased region" description="Pro residues" evidence="1">
    <location>
        <begin position="177"/>
        <end position="187"/>
    </location>
</feature>
<evidence type="ECO:0000259" key="3">
    <source>
        <dbReference type="Pfam" id="PF08239"/>
    </source>
</evidence>
<proteinExistence type="predicted"/>
<evidence type="ECO:0000313" key="4">
    <source>
        <dbReference type="EMBL" id="ADZ70383.1"/>
    </source>
</evidence>
<feature type="chain" id="PRO_5003278534" evidence="2">
    <location>
        <begin position="23"/>
        <end position="187"/>
    </location>
</feature>
<sequence>MRKFVFSAWLAAGMLLSGAALAWTGQVTADVNMRTGPGTGYGVILVIPRGALVEVDSCTSWCAVWYAGRRGYVSARYVAGASGYRRPPPPPAVILPPPVYYPPPIYRGPRYYDPGYHPGYRPGYRPDHRPRPRPGPPPPPPPPPGGGGGPGPAPGPGSGKQPSTWPPAGGAAGGHWVPPPPSTKGGG</sequence>
<feature type="region of interest" description="Disordered" evidence="1">
    <location>
        <begin position="117"/>
        <end position="187"/>
    </location>
</feature>
<organism evidence="4 5">
    <name type="scientific">Polymorphum gilvum (strain LMG 25793 / CGMCC 1.9160 / SL003B-26A1)</name>
    <dbReference type="NCBI Taxonomy" id="991905"/>
    <lineage>
        <taxon>Bacteria</taxon>
        <taxon>Pseudomonadati</taxon>
        <taxon>Pseudomonadota</taxon>
        <taxon>Alphaproteobacteria</taxon>
        <taxon>Rhodobacterales</taxon>
        <taxon>Paracoccaceae</taxon>
        <taxon>Polymorphum</taxon>
    </lineage>
</organism>
<accession>F2IWQ8</accession>
<protein>
    <submittedName>
        <fullName evidence="4">Bacterial SH3-like region</fullName>
    </submittedName>
</protein>
<reference evidence="4 5" key="1">
    <citation type="journal article" date="2011" name="J. Bacteriol.">
        <title>Complete genome sequence of Polymorphum gilvum SL003B-26A1T, a crude oil-degrading bacterium from oil-polluted saline soil.</title>
        <authorList>
            <person name="Li S.G."/>
            <person name="Tang Y.Q."/>
            <person name="Nie Y."/>
            <person name="Cai M."/>
            <person name="Wu X.L."/>
        </authorList>
    </citation>
    <scope>NUCLEOTIDE SEQUENCE [LARGE SCALE GENOMIC DNA]</scope>
    <source>
        <strain evidence="5">LMG 25793 / CGMCC 1.9160 / SL003B-26A1</strain>
    </source>
</reference>
<feature type="domain" description="SH3b" evidence="3">
    <location>
        <begin position="30"/>
        <end position="78"/>
    </location>
</feature>
<dbReference type="InterPro" id="IPR003646">
    <property type="entry name" value="SH3-like_bac-type"/>
</dbReference>
<dbReference type="KEGG" id="pgv:SL003B_1957"/>
<dbReference type="Pfam" id="PF08239">
    <property type="entry name" value="SH3_3"/>
    <property type="match status" value="1"/>
</dbReference>
<keyword evidence="5" id="KW-1185">Reference proteome</keyword>
<dbReference type="OrthoDB" id="8451772at2"/>
<dbReference type="Proteomes" id="UP000008130">
    <property type="component" value="Chromosome"/>
</dbReference>
<feature type="signal peptide" evidence="2">
    <location>
        <begin position="1"/>
        <end position="22"/>
    </location>
</feature>
<evidence type="ECO:0000256" key="1">
    <source>
        <dbReference type="SAM" id="MobiDB-lite"/>
    </source>
</evidence>
<dbReference type="AlphaFoldDB" id="F2IWQ8"/>
<dbReference type="EMBL" id="CP002568">
    <property type="protein sequence ID" value="ADZ70383.1"/>
    <property type="molecule type" value="Genomic_DNA"/>
</dbReference>
<evidence type="ECO:0000313" key="5">
    <source>
        <dbReference type="Proteomes" id="UP000008130"/>
    </source>
</evidence>
<name>F2IWQ8_POLGS</name>
<gene>
    <name evidence="4" type="ordered locus">SL003B_1957</name>
</gene>
<feature type="compositionally biased region" description="Pro residues" evidence="1">
    <location>
        <begin position="133"/>
        <end position="155"/>
    </location>
</feature>
<dbReference type="eggNOG" id="COG4991">
    <property type="taxonomic scope" value="Bacteria"/>
</dbReference>
<dbReference type="Gene3D" id="2.30.30.40">
    <property type="entry name" value="SH3 Domains"/>
    <property type="match status" value="1"/>
</dbReference>
<keyword evidence="2" id="KW-0732">Signal</keyword>
<evidence type="ECO:0000256" key="2">
    <source>
        <dbReference type="SAM" id="SignalP"/>
    </source>
</evidence>
<dbReference type="HOGENOM" id="CLU_1446426_0_0_5"/>